<dbReference type="GO" id="GO:0005524">
    <property type="term" value="F:ATP binding"/>
    <property type="evidence" value="ECO:0007669"/>
    <property type="project" value="UniProtKB-KW"/>
</dbReference>
<dbReference type="GO" id="GO:0016887">
    <property type="term" value="F:ATP hydrolysis activity"/>
    <property type="evidence" value="ECO:0007669"/>
    <property type="project" value="InterPro"/>
</dbReference>
<dbReference type="InterPro" id="IPR050173">
    <property type="entry name" value="ABC_transporter_C-like"/>
</dbReference>
<evidence type="ECO:0000313" key="12">
    <source>
        <dbReference type="Proteomes" id="UP000182658"/>
    </source>
</evidence>
<dbReference type="Pfam" id="PF00005">
    <property type="entry name" value="ABC_tran"/>
    <property type="match status" value="2"/>
</dbReference>
<feature type="transmembrane region" description="Helical" evidence="8">
    <location>
        <begin position="841"/>
        <end position="867"/>
    </location>
</feature>
<dbReference type="PROSITE" id="PS00211">
    <property type="entry name" value="ABC_TRANSPORTER_1"/>
    <property type="match status" value="1"/>
</dbReference>
<feature type="transmembrane region" description="Helical" evidence="8">
    <location>
        <begin position="6"/>
        <end position="26"/>
    </location>
</feature>
<protein>
    <submittedName>
        <fullName evidence="11">Putative ABC transporter</fullName>
    </submittedName>
</protein>
<evidence type="ECO:0000259" key="9">
    <source>
        <dbReference type="PROSITE" id="PS50893"/>
    </source>
</evidence>
<proteinExistence type="predicted"/>
<dbReference type="CDD" id="cd18580">
    <property type="entry name" value="ABC_6TM_ABCC_D2"/>
    <property type="match status" value="1"/>
</dbReference>
<dbReference type="Gene3D" id="3.40.50.300">
    <property type="entry name" value="P-loop containing nucleotide triphosphate hydrolases"/>
    <property type="match status" value="2"/>
</dbReference>
<keyword evidence="5" id="KW-0067">ATP-binding</keyword>
<dbReference type="CDD" id="cd03250">
    <property type="entry name" value="ABCC_MRP_domain1"/>
    <property type="match status" value="1"/>
</dbReference>
<sequence>MKPKDAVQLLSAASATVFLLCLPVRLRQLRTLRTQSATSWIGILKAAVSVLLSILLLAFLVKLNDRSSRTDTFDVVSLSASLVAAFGLSLLLCLEGRSARPSDLAVLYLLASVGCDVALLTLPTREGVRAEVLSYVVVRLLLHSALLVLETAGNHSMEGYAGSRKSPEELNGVLSRAFFTWINPMLLKGYRKILTQEDLPPLRSDVRPGRTRNAMLRAWDQRAKPETKRTLPLVLLKCIRKPFMAAIIPRLFLIVFRYSQPMLIRQSIRFVTMPSESAVTMRGYWLIVSAVVVYLGLAISTAVYQHTLNRLSLVTKSALVGLIHDKTIRSPSIAYDDGEATTLMGTDVEGLEGVGGMFHETWAQCLEVIIGIFLLAQEVGWIWPLPLALIYLCSHMSRYVARHLQSRQKAWNTATQSRMATTSNMLAHMKVVKMLGFQHRLAEGIQVLRIAELSAASKVRWMMVWYNASANALGIFSPAITLVLYAVLAAATGRNFDTETAFTTVAILGMITHPANMVMTIVPRGVAAFAGFTRIQDFLLRPSLDDRRAELHATSTLGASSGPASSQACPAISIHNLTIGDKVPILEDVNITVAPGSLAIISGPVGSGKTSLLRAILGETAPIQGSVALSTKRIAYCAQRPWLSNGSIKEVICGYTDHYDEQWYRQIVDACCLAHDFGSLPDGDNTQVGSRGLNLSGGQRQRVALARAVYTRPEIALLDDAFSALDGKTEDQVFNNLFGEDGIFRKLNTTVVLVTSSDKHFSASDHVVLIGQCSVIEQGPWQSLQAMSAAMSKFIPAGGIGNRDDTPQSVDRNKLQAQVCAKEEAEVDLARKTGDFALYGYYFRFIGLSNLLLTLAGTATFAFFITVPQLWLAAWTESTGSTAFYTVGYVLMSLISWSSTSVAMWVVLIRVAPQSGMRLHQRLLDVITGAPLSYFSNTENGSILNRFSQDMQLIDKQLPVALNDAVVQSFKLIMQAALLFMAQKYLALSLPGCMVVLYIVQRVYLRTSRQLRFLELESRAAVFSNFLESIEGLETIRAFGWSRAIARENVDRVENAQRPEYLLLSLQRWLNVVLDLIAAALATVVIVLAVTLRGQVSGGQIGVALNIMLVVNSTLLKLVQSWTTLEVSLGAVSRLKMLETSVQPEDRNGMHWDPPRCWPMQGRIEFKGVTAAYHPGAVALRDINLTIDPGQRVVLFGRTGSGKSSFILTLLRMLELQPGAIQIDNIDISRVPRHTIRQRCLVTVSQDALVLSNETLRFNMDPDTLISDDIIIEALQKTRLWDHFSNRIESLSGTQSDSEAIVDMAYKDHPVLDQKVSSFPELSLGQGQLFALCRALIKVHSLRDEGVRPIILLDEVTSSLDVATEFAIHDIIDEEFTRNGHTVIVIAHRLRVLLEHARPGQDVVVRLRDGRIQDVGADLKAVVRKTAKDMLVGMD</sequence>
<feature type="transmembrane region" description="Helical" evidence="8">
    <location>
        <begin position="284"/>
        <end position="304"/>
    </location>
</feature>
<evidence type="ECO:0000256" key="5">
    <source>
        <dbReference type="ARBA" id="ARBA00022840"/>
    </source>
</evidence>
<evidence type="ECO:0000259" key="10">
    <source>
        <dbReference type="PROSITE" id="PS50929"/>
    </source>
</evidence>
<keyword evidence="2" id="KW-0813">Transport</keyword>
<keyword evidence="4" id="KW-0547">Nucleotide-binding</keyword>
<dbReference type="InterPro" id="IPR044746">
    <property type="entry name" value="ABCC_6TM_D1"/>
</dbReference>
<feature type="transmembrane region" description="Helical" evidence="8">
    <location>
        <begin position="73"/>
        <end position="92"/>
    </location>
</feature>
<dbReference type="PANTHER" id="PTHR24223:SF345">
    <property type="entry name" value="ABC MULTIDRUG TRANSPORTER (EUROFUNG)"/>
    <property type="match status" value="1"/>
</dbReference>
<keyword evidence="7 8" id="KW-0472">Membrane</keyword>
<feature type="transmembrane region" description="Helical" evidence="8">
    <location>
        <begin position="38"/>
        <end position="61"/>
    </location>
</feature>
<organism evidence="11 12">
    <name type="scientific">Coniochaeta ligniaria NRRL 30616</name>
    <dbReference type="NCBI Taxonomy" id="1408157"/>
    <lineage>
        <taxon>Eukaryota</taxon>
        <taxon>Fungi</taxon>
        <taxon>Dikarya</taxon>
        <taxon>Ascomycota</taxon>
        <taxon>Pezizomycotina</taxon>
        <taxon>Sordariomycetes</taxon>
        <taxon>Sordariomycetidae</taxon>
        <taxon>Coniochaetales</taxon>
        <taxon>Coniochaetaceae</taxon>
        <taxon>Coniochaeta</taxon>
    </lineage>
</organism>
<dbReference type="OrthoDB" id="4139357at2759"/>
<dbReference type="InterPro" id="IPR044726">
    <property type="entry name" value="ABCC_6TM_D2"/>
</dbReference>
<evidence type="ECO:0000256" key="2">
    <source>
        <dbReference type="ARBA" id="ARBA00022448"/>
    </source>
</evidence>
<dbReference type="SUPFAM" id="SSF90123">
    <property type="entry name" value="ABC transporter transmembrane region"/>
    <property type="match status" value="2"/>
</dbReference>
<dbReference type="SUPFAM" id="SSF52540">
    <property type="entry name" value="P-loop containing nucleoside triphosphate hydrolases"/>
    <property type="match status" value="2"/>
</dbReference>
<dbReference type="InterPro" id="IPR027417">
    <property type="entry name" value="P-loop_NTPase"/>
</dbReference>
<feature type="transmembrane region" description="Helical" evidence="8">
    <location>
        <begin position="464"/>
        <end position="488"/>
    </location>
</feature>
<dbReference type="GO" id="GO:0016020">
    <property type="term" value="C:membrane"/>
    <property type="evidence" value="ECO:0007669"/>
    <property type="project" value="UniProtKB-SubCell"/>
</dbReference>
<feature type="transmembrane region" description="Helical" evidence="8">
    <location>
        <begin position="104"/>
        <end position="120"/>
    </location>
</feature>
<dbReference type="InterPro" id="IPR003439">
    <property type="entry name" value="ABC_transporter-like_ATP-bd"/>
</dbReference>
<evidence type="ECO:0000256" key="6">
    <source>
        <dbReference type="ARBA" id="ARBA00022989"/>
    </source>
</evidence>
<feature type="domain" description="ABC transporter" evidence="9">
    <location>
        <begin position="569"/>
        <end position="797"/>
    </location>
</feature>
<dbReference type="SMART" id="SM00382">
    <property type="entry name" value="AAA"/>
    <property type="match status" value="2"/>
</dbReference>
<dbReference type="PROSITE" id="PS50929">
    <property type="entry name" value="ABC_TM1F"/>
    <property type="match status" value="2"/>
</dbReference>
<gene>
    <name evidence="11" type="ORF">CONLIGDRAFT_145943</name>
</gene>
<evidence type="ECO:0000256" key="7">
    <source>
        <dbReference type="ARBA" id="ARBA00023136"/>
    </source>
</evidence>
<name>A0A1J7I6J5_9PEZI</name>
<dbReference type="GO" id="GO:0140359">
    <property type="term" value="F:ABC-type transporter activity"/>
    <property type="evidence" value="ECO:0007669"/>
    <property type="project" value="InterPro"/>
</dbReference>
<dbReference type="InterPro" id="IPR017871">
    <property type="entry name" value="ABC_transporter-like_CS"/>
</dbReference>
<evidence type="ECO:0000313" key="11">
    <source>
        <dbReference type="EMBL" id="OIW22995.1"/>
    </source>
</evidence>
<dbReference type="InterPro" id="IPR036640">
    <property type="entry name" value="ABC1_TM_sf"/>
</dbReference>
<feature type="domain" description="ABC transporter" evidence="9">
    <location>
        <begin position="1164"/>
        <end position="1434"/>
    </location>
</feature>
<dbReference type="InParanoid" id="A0A1J7I6J5"/>
<evidence type="ECO:0000256" key="3">
    <source>
        <dbReference type="ARBA" id="ARBA00022692"/>
    </source>
</evidence>
<feature type="domain" description="ABC transmembrane type-1" evidence="10">
    <location>
        <begin position="851"/>
        <end position="1126"/>
    </location>
</feature>
<evidence type="ECO:0000256" key="4">
    <source>
        <dbReference type="ARBA" id="ARBA00022741"/>
    </source>
</evidence>
<reference evidence="11 12" key="1">
    <citation type="submission" date="2016-10" db="EMBL/GenBank/DDBJ databases">
        <title>Draft genome sequence of Coniochaeta ligniaria NRRL30616, a lignocellulolytic fungus for bioabatement of inhibitors in plant biomass hydrolysates.</title>
        <authorList>
            <consortium name="DOE Joint Genome Institute"/>
            <person name="Jimenez D.J."/>
            <person name="Hector R.E."/>
            <person name="Riley R."/>
            <person name="Sun H."/>
            <person name="Grigoriev I.V."/>
            <person name="Van Elsas J.D."/>
            <person name="Nichols N.N."/>
        </authorList>
    </citation>
    <scope>NUCLEOTIDE SEQUENCE [LARGE SCALE GENOMIC DNA]</scope>
    <source>
        <strain evidence="11 12">NRRL 30616</strain>
    </source>
</reference>
<dbReference type="PROSITE" id="PS50893">
    <property type="entry name" value="ABC_TRANSPORTER_2"/>
    <property type="match status" value="2"/>
</dbReference>
<dbReference type="InterPro" id="IPR003593">
    <property type="entry name" value="AAA+_ATPase"/>
</dbReference>
<dbReference type="PANTHER" id="PTHR24223">
    <property type="entry name" value="ATP-BINDING CASSETTE SUB-FAMILY C"/>
    <property type="match status" value="1"/>
</dbReference>
<dbReference type="EMBL" id="KV875109">
    <property type="protein sequence ID" value="OIW22995.1"/>
    <property type="molecule type" value="Genomic_DNA"/>
</dbReference>
<dbReference type="Pfam" id="PF00664">
    <property type="entry name" value="ABC_membrane"/>
    <property type="match status" value="2"/>
</dbReference>
<keyword evidence="12" id="KW-1185">Reference proteome</keyword>
<feature type="transmembrane region" description="Helical" evidence="8">
    <location>
        <begin position="1069"/>
        <end position="1089"/>
    </location>
</feature>
<keyword evidence="6 8" id="KW-1133">Transmembrane helix</keyword>
<evidence type="ECO:0000256" key="1">
    <source>
        <dbReference type="ARBA" id="ARBA00004141"/>
    </source>
</evidence>
<accession>A0A1J7I6J5</accession>
<dbReference type="InterPro" id="IPR011527">
    <property type="entry name" value="ABC1_TM_dom"/>
</dbReference>
<feature type="domain" description="ABC transmembrane type-1" evidence="10">
    <location>
        <begin position="251"/>
        <end position="527"/>
    </location>
</feature>
<dbReference type="CDD" id="cd18579">
    <property type="entry name" value="ABC_6TM_ABCC_D1"/>
    <property type="match status" value="1"/>
</dbReference>
<dbReference type="FunFam" id="1.20.1560.10:FF:000066">
    <property type="entry name" value="ABC multidrug transporter (Eurofung)"/>
    <property type="match status" value="1"/>
</dbReference>
<feature type="transmembrane region" description="Helical" evidence="8">
    <location>
        <begin position="500"/>
        <end position="522"/>
    </location>
</feature>
<feature type="transmembrane region" description="Helical" evidence="8">
    <location>
        <begin position="887"/>
        <end position="912"/>
    </location>
</feature>
<dbReference type="Gene3D" id="1.20.1560.10">
    <property type="entry name" value="ABC transporter type 1, transmembrane domain"/>
    <property type="match status" value="2"/>
</dbReference>
<dbReference type="STRING" id="1408157.A0A1J7I6J5"/>
<comment type="subcellular location">
    <subcellularLocation>
        <location evidence="1">Membrane</location>
        <topology evidence="1">Multi-pass membrane protein</topology>
    </subcellularLocation>
</comment>
<evidence type="ECO:0000256" key="8">
    <source>
        <dbReference type="SAM" id="Phobius"/>
    </source>
</evidence>
<dbReference type="Proteomes" id="UP000182658">
    <property type="component" value="Unassembled WGS sequence"/>
</dbReference>
<keyword evidence="3 8" id="KW-0812">Transmembrane</keyword>